<dbReference type="InterPro" id="IPR003593">
    <property type="entry name" value="AAA+_ATPase"/>
</dbReference>
<accession>A0ABY0CTA2</accession>
<feature type="domain" description="ABC transporter" evidence="4">
    <location>
        <begin position="12"/>
        <end position="238"/>
    </location>
</feature>
<reference evidence="5 6" key="1">
    <citation type="submission" date="2019-01" db="EMBL/GenBank/DDBJ databases">
        <title>Lujinxingia litoralis gen. nov., sp. nov. and Lujinxingia sediminis gen. nov., sp. nov., new members in the order Bradymonadales, isolated from coastal sediment.</title>
        <authorList>
            <person name="Li C.-M."/>
        </authorList>
    </citation>
    <scope>NUCLEOTIDE SEQUENCE [LARGE SCALE GENOMIC DNA]</scope>
    <source>
        <strain evidence="5 6">SEH01</strain>
    </source>
</reference>
<evidence type="ECO:0000313" key="6">
    <source>
        <dbReference type="Proteomes" id="UP000282926"/>
    </source>
</evidence>
<proteinExistence type="predicted"/>
<name>A0ABY0CTA2_9DELT</name>
<evidence type="ECO:0000256" key="3">
    <source>
        <dbReference type="ARBA" id="ARBA00022840"/>
    </source>
</evidence>
<evidence type="ECO:0000256" key="2">
    <source>
        <dbReference type="ARBA" id="ARBA00022741"/>
    </source>
</evidence>
<dbReference type="RefSeq" id="WP_115603866.1">
    <property type="nucleotide sequence ID" value="NZ_SADD01000004.1"/>
</dbReference>
<dbReference type="InterPro" id="IPR017911">
    <property type="entry name" value="MacB-like_ATP-bd"/>
</dbReference>
<dbReference type="SMART" id="SM00382">
    <property type="entry name" value="AAA"/>
    <property type="match status" value="1"/>
</dbReference>
<dbReference type="Pfam" id="PF00005">
    <property type="entry name" value="ABC_tran"/>
    <property type="match status" value="1"/>
</dbReference>
<dbReference type="Gene3D" id="3.40.50.300">
    <property type="entry name" value="P-loop containing nucleotide triphosphate hydrolases"/>
    <property type="match status" value="1"/>
</dbReference>
<evidence type="ECO:0000259" key="4">
    <source>
        <dbReference type="PROSITE" id="PS50893"/>
    </source>
</evidence>
<dbReference type="GO" id="GO:0005524">
    <property type="term" value="F:ATP binding"/>
    <property type="evidence" value="ECO:0007669"/>
    <property type="project" value="UniProtKB-KW"/>
</dbReference>
<dbReference type="Proteomes" id="UP000282926">
    <property type="component" value="Unassembled WGS sequence"/>
</dbReference>
<keyword evidence="2" id="KW-0547">Nucleotide-binding</keyword>
<protein>
    <submittedName>
        <fullName evidence="5">ABC transporter ATP-binding protein</fullName>
    </submittedName>
</protein>
<dbReference type="PANTHER" id="PTHR24220">
    <property type="entry name" value="IMPORT ATP-BINDING PROTEIN"/>
    <property type="match status" value="1"/>
</dbReference>
<dbReference type="PROSITE" id="PS50893">
    <property type="entry name" value="ABC_TRANSPORTER_2"/>
    <property type="match status" value="1"/>
</dbReference>
<keyword evidence="1" id="KW-0813">Transport</keyword>
<comment type="caution">
    <text evidence="5">The sequence shown here is derived from an EMBL/GenBank/DDBJ whole genome shotgun (WGS) entry which is preliminary data.</text>
</comment>
<dbReference type="InterPro" id="IPR015854">
    <property type="entry name" value="ABC_transpr_LolD-like"/>
</dbReference>
<gene>
    <name evidence="5" type="ORF">EA187_09810</name>
</gene>
<evidence type="ECO:0000313" key="5">
    <source>
        <dbReference type="EMBL" id="RVU44826.1"/>
    </source>
</evidence>
<evidence type="ECO:0000256" key="1">
    <source>
        <dbReference type="ARBA" id="ARBA00022448"/>
    </source>
</evidence>
<dbReference type="InterPro" id="IPR017871">
    <property type="entry name" value="ABC_transporter-like_CS"/>
</dbReference>
<dbReference type="EMBL" id="SADD01000004">
    <property type="protein sequence ID" value="RVU44826.1"/>
    <property type="molecule type" value="Genomic_DNA"/>
</dbReference>
<dbReference type="PROSITE" id="PS00211">
    <property type="entry name" value="ABC_TRANSPORTER_1"/>
    <property type="match status" value="1"/>
</dbReference>
<keyword evidence="6" id="KW-1185">Reference proteome</keyword>
<organism evidence="5 6">
    <name type="scientific">Lujinxingia sediminis</name>
    <dbReference type="NCBI Taxonomy" id="2480984"/>
    <lineage>
        <taxon>Bacteria</taxon>
        <taxon>Deltaproteobacteria</taxon>
        <taxon>Bradymonadales</taxon>
        <taxon>Lujinxingiaceae</taxon>
        <taxon>Lujinxingia</taxon>
    </lineage>
</organism>
<sequence length="238" mass="26169">MSESAGESASLIEVKDLERIYHQGEVEVRALRGINLKVEAGEFTSLAGPSGSGKTTLLNMIGCLDDPSSGEVRIEGERVSGMSRSQAAEYRLGHIGFVFQAYNLIPVLTAWENAEFVLLMQGVSKEERHAILDPLFERVGLADYKDRKPHEMSGGQQQRVAVVRALGSRPRLVLADEPTANLDSATSASLLDLMQELNKERGVTFVFSTHDEMVIERARRVIRLDSGRVVADERDEGA</sequence>
<dbReference type="InterPro" id="IPR027417">
    <property type="entry name" value="P-loop_NTPase"/>
</dbReference>
<dbReference type="InterPro" id="IPR003439">
    <property type="entry name" value="ABC_transporter-like_ATP-bd"/>
</dbReference>
<dbReference type="CDD" id="cd03255">
    <property type="entry name" value="ABC_MJ0796_LolCDE_FtsE"/>
    <property type="match status" value="1"/>
</dbReference>
<keyword evidence="3 5" id="KW-0067">ATP-binding</keyword>
<dbReference type="SUPFAM" id="SSF52540">
    <property type="entry name" value="P-loop containing nucleoside triphosphate hydrolases"/>
    <property type="match status" value="1"/>
</dbReference>